<proteinExistence type="predicted"/>
<evidence type="ECO:0000313" key="2">
    <source>
        <dbReference type="Proteomes" id="UP000516168"/>
    </source>
</evidence>
<dbReference type="Proteomes" id="UP000516168">
    <property type="component" value="Segment"/>
</dbReference>
<dbReference type="EMBL" id="MT497224">
    <property type="protein sequence ID" value="QNO01405.1"/>
    <property type="molecule type" value="Genomic_DNA"/>
</dbReference>
<evidence type="ECO:0000313" key="1">
    <source>
        <dbReference type="EMBL" id="QNO01405.1"/>
    </source>
</evidence>
<protein>
    <submittedName>
        <fullName evidence="1">Uncharacterized protein</fullName>
    </submittedName>
</protein>
<reference evidence="2" key="1">
    <citation type="submission" date="2020-05" db="EMBL/GenBank/DDBJ databases">
        <title>Genomics and ecology of novel Flavobacterium phages from the Baltic Sea.</title>
        <authorList>
            <person name="Hoetzinger M."/>
            <person name="Nilsson E."/>
            <person name="Holmfeldt K."/>
        </authorList>
    </citation>
    <scope>NUCLEOTIDE SEQUENCE [LARGE SCALE GENOMIC DNA]</scope>
</reference>
<accession>A0A7G9V549</accession>
<name>A0A7G9V549_9CAUD</name>
<organism evidence="1 2">
    <name type="scientific">Rheinheimera phage vB_RspM_barba_1-3A</name>
    <dbReference type="NCBI Taxonomy" id="2743846"/>
    <lineage>
        <taxon>Viruses</taxon>
        <taxon>Duplodnaviria</taxon>
        <taxon>Heunggongvirae</taxon>
        <taxon>Uroviricota</taxon>
        <taxon>Caudoviricetes</taxon>
        <taxon>Barbavirus</taxon>
        <taxon>Barbavirus barba18A</taxon>
    </lineage>
</organism>
<gene>
    <name evidence="1" type="ORF">barba13A_phanotate54</name>
</gene>
<sequence>MTKACLDKEPLFSSIHKSSSFGIRININTSINQQTKSRVVYLFNLFIHQNRIKD</sequence>